<name>A0ABM1MRF3_NICVS</name>
<evidence type="ECO:0000259" key="10">
    <source>
        <dbReference type="PROSITE" id="PS50893"/>
    </source>
</evidence>
<evidence type="ECO:0000313" key="12">
    <source>
        <dbReference type="Proteomes" id="UP000695000"/>
    </source>
</evidence>
<evidence type="ECO:0000256" key="4">
    <source>
        <dbReference type="ARBA" id="ARBA00022741"/>
    </source>
</evidence>
<dbReference type="InterPro" id="IPR036640">
    <property type="entry name" value="ABC1_TM_sf"/>
</dbReference>
<dbReference type="InterPro" id="IPR027417">
    <property type="entry name" value="P-loop_NTPase"/>
</dbReference>
<feature type="transmembrane region" description="Helical" evidence="9">
    <location>
        <begin position="232"/>
        <end position="250"/>
    </location>
</feature>
<sequence>MDVEKRVKRNKNPRHGANFISSMLFFYMFPIFWSSWKYGLKEEDLFEPLEEHRSNVVGDKLETEWKKQHRKHKKWALHIALFRVFGLEFMTIGVLTLIKEVGMIIFTPILIGKLVSFFAKGQVVMSDDEAYVYGGLLILCLVVDRLITHPTMMWIMHVAMKLRISCSTLIYRKTLRLSRGALGKTTVGQLVNLLSNDVSKFDQGFVLAHFCWIAPIQTAVGTYFLYKQINVAAFLGVAFLLMFLPLQMWLGKRTSVLRLRTALRTDERVRLMNEIISGIQVIKMYTWEKPFAKLVSLIRKKEIQSIRQHKYLIGLTYSFETFVSRAAIFISLIAYVMMGDSIDAERVFAITSIYNVMRTVITFLFSISISSNAEVNVSIKRMQKFLSYEELPERNVVPPNVVLNGNANIKTTPHVLLKNVSAKWEQESAEYNLKDLNVEIRQSQLFAVIGPVGSGKSSLLNVILKELPVSEGVMDLSGRISFSAQEPWLFSGSVRQNILFGEEMDEERYKHVCKVCALESDFDLLPYGDKTLVGEKGKALSGGQKARVNLARCVYKKADIYLLDDPLSAVDANVGKQLYKECIKGYLSNKICILITHQLQYLKNADRILILKEGNVGGQGTYKELQSSGLDFAKLLEEFQDDENVEKKRVKSRQNSEASEVTLEEADEDSESDDEGPSVEKEKMGSGSITFDTYSSYFRAGGNYFLVTFLIASFIFSQACSNASDYYITYWVNTEQDMSEKNYTQLSPEKEISIRYQVIYEYSAVMIATIILAVFHCIFFFIFFMHASIHLHDNIFSQLLQATMKFFNTNPTGRILNRFSKDLGIIDEYIPLVLFDVLEVGLLLIGTIVLTSIVNPWLLLPAIVLMTLFYFMRVVYLKTSRSVKRIEGVTRSPIFGQMTASMHGLSTIRAFNAEKILIREFDQFQDLHSSAWYLFIASTRAFGFWLDMICIIFISLIIMTLLLLNKDMHGGDMGLIITQYMGLMGSLQWGMRQWSELENQMTSVERILDYTKLENEPERESKALPDNWPRHGKLTFKNLSMRYNPEDAPVLKDLSFTINPGEKIGIVGRTGAGKSSIIVALFQLYPVEGSILIDDVDTTALPLDTLRSKIAIIPQEPVLFSGTMRKNLDPFDEYPDNILWDALEQVELKEVIAEMPSSLSTNISEGGTNFSVGQRQLVCLARAIIRNNRILVLDEATANVDPHTDSLIQKTIRKKFADCTVLTIAHRLHTVMDSNKILVMNAGTMVEFNHPYILLQKDGGILKDMVETTGTSAAKNLRNIAEKSHEETKSK</sequence>
<feature type="transmembrane region" description="Helical" evidence="9">
    <location>
        <begin position="75"/>
        <end position="95"/>
    </location>
</feature>
<feature type="transmembrane region" description="Helical" evidence="9">
    <location>
        <begin position="829"/>
        <end position="851"/>
    </location>
</feature>
<feature type="transmembrane region" description="Helical" evidence="9">
    <location>
        <begin position="857"/>
        <end position="876"/>
    </location>
</feature>
<dbReference type="CDD" id="cd03244">
    <property type="entry name" value="ABCC_MRP_domain2"/>
    <property type="match status" value="1"/>
</dbReference>
<dbReference type="InterPro" id="IPR017871">
    <property type="entry name" value="ABC_transporter-like_CS"/>
</dbReference>
<dbReference type="PROSITE" id="PS50929">
    <property type="entry name" value="ABC_TM1F"/>
    <property type="match status" value="2"/>
</dbReference>
<evidence type="ECO:0000256" key="7">
    <source>
        <dbReference type="ARBA" id="ARBA00023136"/>
    </source>
</evidence>
<dbReference type="InterPro" id="IPR003439">
    <property type="entry name" value="ABC_transporter-like_ATP-bd"/>
</dbReference>
<dbReference type="Pfam" id="PF00664">
    <property type="entry name" value="ABC_membrane"/>
    <property type="match status" value="2"/>
</dbReference>
<keyword evidence="3 9" id="KW-0812">Transmembrane</keyword>
<evidence type="ECO:0000256" key="3">
    <source>
        <dbReference type="ARBA" id="ARBA00022692"/>
    </source>
</evidence>
<dbReference type="InterPro" id="IPR050173">
    <property type="entry name" value="ABC_transporter_C-like"/>
</dbReference>
<dbReference type="SUPFAM" id="SSF52540">
    <property type="entry name" value="P-loop containing nucleoside triphosphate hydrolases"/>
    <property type="match status" value="2"/>
</dbReference>
<feature type="domain" description="ABC transmembrane type-1" evidence="11">
    <location>
        <begin position="709"/>
        <end position="999"/>
    </location>
</feature>
<dbReference type="PANTHER" id="PTHR24223">
    <property type="entry name" value="ATP-BINDING CASSETTE SUB-FAMILY C"/>
    <property type="match status" value="1"/>
</dbReference>
<reference evidence="13" key="1">
    <citation type="submission" date="2025-08" db="UniProtKB">
        <authorList>
            <consortium name="RefSeq"/>
        </authorList>
    </citation>
    <scope>IDENTIFICATION</scope>
    <source>
        <tissue evidence="13">Whole Larva</tissue>
    </source>
</reference>
<evidence type="ECO:0000313" key="13">
    <source>
        <dbReference type="RefSeq" id="XP_017777153.1"/>
    </source>
</evidence>
<evidence type="ECO:0000256" key="2">
    <source>
        <dbReference type="ARBA" id="ARBA00022448"/>
    </source>
</evidence>
<keyword evidence="5" id="KW-0067">ATP-binding</keyword>
<dbReference type="Gene3D" id="3.40.50.300">
    <property type="entry name" value="P-loop containing nucleotide triphosphate hydrolases"/>
    <property type="match status" value="2"/>
</dbReference>
<dbReference type="PANTHER" id="PTHR24223:SF448">
    <property type="entry name" value="FI20146P1-RELATED"/>
    <property type="match status" value="1"/>
</dbReference>
<feature type="domain" description="ABC transporter" evidence="10">
    <location>
        <begin position="415"/>
        <end position="638"/>
    </location>
</feature>
<dbReference type="CDD" id="cd03250">
    <property type="entry name" value="ABCC_MRP_domain1"/>
    <property type="match status" value="1"/>
</dbReference>
<dbReference type="GeneID" id="108563084"/>
<dbReference type="PROSITE" id="PS50893">
    <property type="entry name" value="ABC_TRANSPORTER_2"/>
    <property type="match status" value="2"/>
</dbReference>
<protein>
    <submittedName>
        <fullName evidence="13">Probable multidrug resistance-associated protein lethal(2)03659</fullName>
    </submittedName>
</protein>
<keyword evidence="6 9" id="KW-1133">Transmembrane helix</keyword>
<dbReference type="Gene3D" id="1.20.1560.10">
    <property type="entry name" value="ABC transporter type 1, transmembrane domain"/>
    <property type="match status" value="2"/>
</dbReference>
<dbReference type="SUPFAM" id="SSF90123">
    <property type="entry name" value="ABC transporter transmembrane region"/>
    <property type="match status" value="2"/>
</dbReference>
<feature type="transmembrane region" description="Helical" evidence="9">
    <location>
        <begin position="205"/>
        <end position="226"/>
    </location>
</feature>
<feature type="transmembrane region" description="Helical" evidence="9">
    <location>
        <begin position="762"/>
        <end position="784"/>
    </location>
</feature>
<feature type="transmembrane region" description="Helical" evidence="9">
    <location>
        <begin position="356"/>
        <end position="375"/>
    </location>
</feature>
<feature type="transmembrane region" description="Helical" evidence="9">
    <location>
        <begin position="944"/>
        <end position="964"/>
    </location>
</feature>
<evidence type="ECO:0000256" key="9">
    <source>
        <dbReference type="SAM" id="Phobius"/>
    </source>
</evidence>
<gene>
    <name evidence="13" type="primary">LOC108563084</name>
</gene>
<keyword evidence="4" id="KW-0547">Nucleotide-binding</keyword>
<dbReference type="Pfam" id="PF00005">
    <property type="entry name" value="ABC_tran"/>
    <property type="match status" value="2"/>
</dbReference>
<feature type="transmembrane region" description="Helical" evidence="9">
    <location>
        <begin position="704"/>
        <end position="724"/>
    </location>
</feature>
<feature type="transmembrane region" description="Helical" evidence="9">
    <location>
        <begin position="15"/>
        <end position="33"/>
    </location>
</feature>
<evidence type="ECO:0000256" key="5">
    <source>
        <dbReference type="ARBA" id="ARBA00022840"/>
    </source>
</evidence>
<feature type="domain" description="ABC transmembrane type-1" evidence="11">
    <location>
        <begin position="101"/>
        <end position="373"/>
    </location>
</feature>
<evidence type="ECO:0000256" key="1">
    <source>
        <dbReference type="ARBA" id="ARBA00004370"/>
    </source>
</evidence>
<feature type="transmembrane region" description="Helical" evidence="9">
    <location>
        <begin position="311"/>
        <end position="336"/>
    </location>
</feature>
<dbReference type="RefSeq" id="XP_017777153.1">
    <property type="nucleotide sequence ID" value="XM_017921664.1"/>
</dbReference>
<feature type="transmembrane region" description="Helical" evidence="9">
    <location>
        <begin position="101"/>
        <end position="119"/>
    </location>
</feature>
<dbReference type="InterPro" id="IPR003593">
    <property type="entry name" value="AAA+_ATPase"/>
</dbReference>
<keyword evidence="2" id="KW-0813">Transport</keyword>
<evidence type="ECO:0000256" key="6">
    <source>
        <dbReference type="ARBA" id="ARBA00022989"/>
    </source>
</evidence>
<keyword evidence="7 9" id="KW-0472">Membrane</keyword>
<accession>A0ABM1MRF3</accession>
<feature type="domain" description="ABC transporter" evidence="10">
    <location>
        <begin position="1034"/>
        <end position="1267"/>
    </location>
</feature>
<dbReference type="InterPro" id="IPR011527">
    <property type="entry name" value="ABC1_TM_dom"/>
</dbReference>
<dbReference type="SMART" id="SM00382">
    <property type="entry name" value="AAA"/>
    <property type="match status" value="2"/>
</dbReference>
<feature type="transmembrane region" description="Helical" evidence="9">
    <location>
        <begin position="131"/>
        <end position="148"/>
    </location>
</feature>
<proteinExistence type="predicted"/>
<feature type="compositionally biased region" description="Acidic residues" evidence="8">
    <location>
        <begin position="662"/>
        <end position="677"/>
    </location>
</feature>
<evidence type="ECO:0000259" key="11">
    <source>
        <dbReference type="PROSITE" id="PS50929"/>
    </source>
</evidence>
<dbReference type="PROSITE" id="PS00211">
    <property type="entry name" value="ABC_TRANSPORTER_1"/>
    <property type="match status" value="2"/>
</dbReference>
<keyword evidence="12" id="KW-1185">Reference proteome</keyword>
<comment type="subcellular location">
    <subcellularLocation>
        <location evidence="1">Membrane</location>
    </subcellularLocation>
</comment>
<organism evidence="12 13">
    <name type="scientific">Nicrophorus vespilloides</name>
    <name type="common">Boreal carrion beetle</name>
    <dbReference type="NCBI Taxonomy" id="110193"/>
    <lineage>
        <taxon>Eukaryota</taxon>
        <taxon>Metazoa</taxon>
        <taxon>Ecdysozoa</taxon>
        <taxon>Arthropoda</taxon>
        <taxon>Hexapoda</taxon>
        <taxon>Insecta</taxon>
        <taxon>Pterygota</taxon>
        <taxon>Neoptera</taxon>
        <taxon>Endopterygota</taxon>
        <taxon>Coleoptera</taxon>
        <taxon>Polyphaga</taxon>
        <taxon>Staphyliniformia</taxon>
        <taxon>Silphidae</taxon>
        <taxon>Nicrophorinae</taxon>
        <taxon>Nicrophorus</taxon>
    </lineage>
</organism>
<feature type="region of interest" description="Disordered" evidence="8">
    <location>
        <begin position="647"/>
        <end position="684"/>
    </location>
</feature>
<dbReference type="Proteomes" id="UP000695000">
    <property type="component" value="Unplaced"/>
</dbReference>
<evidence type="ECO:0000256" key="8">
    <source>
        <dbReference type="SAM" id="MobiDB-lite"/>
    </source>
</evidence>